<name>A0A9Q8P8F2_PASFU</name>
<dbReference type="AlphaFoldDB" id="A0A9Q8P8F2"/>
<evidence type="ECO:0000313" key="3">
    <source>
        <dbReference type="EMBL" id="UJO17144.1"/>
    </source>
</evidence>
<evidence type="ECO:0000313" key="4">
    <source>
        <dbReference type="Proteomes" id="UP000756132"/>
    </source>
</evidence>
<dbReference type="PANTHER" id="PTHR35560">
    <property type="entry name" value="BLL0132 PROTEIN"/>
    <property type="match status" value="1"/>
</dbReference>
<dbReference type="InterPro" id="IPR002889">
    <property type="entry name" value="WSC_carb-bd"/>
</dbReference>
<dbReference type="SMART" id="SM00321">
    <property type="entry name" value="WSC"/>
    <property type="match status" value="1"/>
</dbReference>
<protein>
    <recommendedName>
        <fullName evidence="2">WSC domain-containing protein</fullName>
    </recommendedName>
</protein>
<proteinExistence type="predicted"/>
<keyword evidence="4" id="KW-1185">Reference proteome</keyword>
<dbReference type="KEGG" id="ffu:CLAFUR5_03965"/>
<accession>A0A9Q8P8F2</accession>
<dbReference type="PROSITE" id="PS51212">
    <property type="entry name" value="WSC"/>
    <property type="match status" value="1"/>
</dbReference>
<dbReference type="Pfam" id="PF01822">
    <property type="entry name" value="WSC"/>
    <property type="match status" value="1"/>
</dbReference>
<gene>
    <name evidence="3" type="ORF">CLAFUR5_03965</name>
</gene>
<evidence type="ECO:0000259" key="2">
    <source>
        <dbReference type="PROSITE" id="PS51212"/>
    </source>
</evidence>
<organism evidence="3 4">
    <name type="scientific">Passalora fulva</name>
    <name type="common">Tomato leaf mold</name>
    <name type="synonym">Cladosporium fulvum</name>
    <dbReference type="NCBI Taxonomy" id="5499"/>
    <lineage>
        <taxon>Eukaryota</taxon>
        <taxon>Fungi</taxon>
        <taxon>Dikarya</taxon>
        <taxon>Ascomycota</taxon>
        <taxon>Pezizomycotina</taxon>
        <taxon>Dothideomycetes</taxon>
        <taxon>Dothideomycetidae</taxon>
        <taxon>Mycosphaerellales</taxon>
        <taxon>Mycosphaerellaceae</taxon>
        <taxon>Fulvia</taxon>
    </lineage>
</organism>
<feature type="signal peptide" evidence="1">
    <location>
        <begin position="1"/>
        <end position="15"/>
    </location>
</feature>
<dbReference type="EMBL" id="CP090166">
    <property type="protein sequence ID" value="UJO17144.1"/>
    <property type="molecule type" value="Genomic_DNA"/>
</dbReference>
<keyword evidence="1" id="KW-0732">Signal</keyword>
<feature type="domain" description="WSC" evidence="2">
    <location>
        <begin position="412"/>
        <end position="508"/>
    </location>
</feature>
<dbReference type="RefSeq" id="XP_047761510.1">
    <property type="nucleotide sequence ID" value="XM_047903113.1"/>
</dbReference>
<dbReference type="InterPro" id="IPR029058">
    <property type="entry name" value="AB_hydrolase_fold"/>
</dbReference>
<sequence length="513" mass="55259">MYCTAVLSLALGVAAQQFAGETITASLPAVDGAELAYFKINDQSGANENLTLINYYGLGSSGQRIDPKNVQRAVVTIHGLLRDPDAYFTDTKNALSKATAKDPTINPDTVAIMTPYFTNGDDKSHGYPWTDGLSAGQGSTTSALVWAGSQWSKGANNQYPWTSTNTSSFYVLDQIIKYFDDADTFPNLHQIVLVGHSMGGQMLQRYAAVGDDLGTRVPVTYWVGNPNSYSWLSPERPLNTTPCTTYDEYGSGYTSYDSYGKGGMTYGAALVQQGIEAVRSNYDSKQIAYARALRDHGDHSSGDGCAPYTTGNDRHERFFYFNQWFPARCPDPASANCDTVDLVDASHDNGQMFGSDAGLARLFIDNFYGDNARAYDFGYPRQQNGDSPYPDPAQSTIPSTAALSNTNVYAGNMTYAGCFTNQEPVTPAALPNSMFDDAVNSIEDCTNACNDNGPRIAGMMNATQCLCGNALNKASAVSVVDSACRLACPNNAEQICGAEERVSVYSNGAVVFE</sequence>
<dbReference type="PANTHER" id="PTHR35560:SF3">
    <property type="entry name" value="PEPTIDASE S9 PROLYL OLIGOPEPTIDASE CATALYTIC DOMAIN-CONTAINING PROTEIN"/>
    <property type="match status" value="1"/>
</dbReference>
<dbReference type="SUPFAM" id="SSF53474">
    <property type="entry name" value="alpha/beta-Hydrolases"/>
    <property type="match status" value="1"/>
</dbReference>
<dbReference type="OMA" id="SHDNGQM"/>
<feature type="chain" id="PRO_5040188626" description="WSC domain-containing protein" evidence="1">
    <location>
        <begin position="16"/>
        <end position="513"/>
    </location>
</feature>
<dbReference type="OrthoDB" id="2019572at2759"/>
<evidence type="ECO:0000256" key="1">
    <source>
        <dbReference type="SAM" id="SignalP"/>
    </source>
</evidence>
<dbReference type="GeneID" id="71983843"/>
<reference evidence="3" key="2">
    <citation type="journal article" date="2022" name="Microb. Genom.">
        <title>A chromosome-scale genome assembly of the tomato pathogen Cladosporium fulvum reveals a compartmentalized genome architecture and the presence of a dispensable chromosome.</title>
        <authorList>
            <person name="Zaccaron A.Z."/>
            <person name="Chen L.H."/>
            <person name="Samaras A."/>
            <person name="Stergiopoulos I."/>
        </authorList>
    </citation>
    <scope>NUCLEOTIDE SEQUENCE</scope>
    <source>
        <strain evidence="3">Race5_Kim</strain>
    </source>
</reference>
<dbReference type="Gene3D" id="3.40.50.1820">
    <property type="entry name" value="alpha/beta hydrolase"/>
    <property type="match status" value="1"/>
</dbReference>
<dbReference type="Proteomes" id="UP000756132">
    <property type="component" value="Chromosome 4"/>
</dbReference>
<reference evidence="3" key="1">
    <citation type="submission" date="2021-12" db="EMBL/GenBank/DDBJ databases">
        <authorList>
            <person name="Zaccaron A."/>
            <person name="Stergiopoulos I."/>
        </authorList>
    </citation>
    <scope>NUCLEOTIDE SEQUENCE</scope>
    <source>
        <strain evidence="3">Race5_Kim</strain>
    </source>
</reference>